<dbReference type="Proteomes" id="UP000541610">
    <property type="component" value="Unassembled WGS sequence"/>
</dbReference>
<evidence type="ECO:0000313" key="2">
    <source>
        <dbReference type="EMBL" id="KAF4680635.1"/>
    </source>
</evidence>
<evidence type="ECO:0000256" key="1">
    <source>
        <dbReference type="SAM" id="MobiDB-lite"/>
    </source>
</evidence>
<comment type="caution">
    <text evidence="2">The sequence shown here is derived from an EMBL/GenBank/DDBJ whole genome shotgun (WGS) entry which is preliminary data.</text>
</comment>
<sequence length="567" mass="63941">MSNQGDNSPSTNKKTYKDAVLQDDAPSGTGVVMSPNTAASPMLEVYPSLEPLLAITDGSKGPSLEPGEASASVVSEPSWFKEWYATYYTSKDWSNPDCTPDFFVGKTFDGSDALLNEFNDVFFETVKKVLGVDGTNPWLVANPLPPHESCSWSSSSSSSKKWDHGCDVVAFCKDWSLKPYEGIPSTSQALILATLVYLVPSSLTKELRDKWLVLISNSSEPSGSVITKWVPYVGTSEYQVDSWSEEKQRKWTLDRKLFTDYMKESCRNLSIMLSKRFVVPEADLLASKISEYLNMKWTTIKFGVVRFNDIVMMESQVFMTLAKLYKGDIYEILSYASRLKVMMELIYHPLEVMITDDSLISVRQMLYEAMSFSYMVYGQTDYPKEPKLVFQQLLTILNKVDYGVSLCTYDYFSAKFYEAEKAFKNSKKDDYQKPNFKKNKGNKGKNAYVKKVNEVYDNVSIKRADGSLQKIRGTYDTGSNISLVRRSIVDQVKECPPITIKGIKDCVSKEKATISACPEGNPEEVFTFEAYVVPDDTFRDDCELILARQISIDSQGFCKAFVKVPAK</sequence>
<proteinExistence type="predicted"/>
<feature type="compositionally biased region" description="Polar residues" evidence="1">
    <location>
        <begin position="1"/>
        <end position="13"/>
    </location>
</feature>
<dbReference type="OrthoDB" id="10306390at2759"/>
<gene>
    <name evidence="2" type="ORF">FOZ60_013214</name>
</gene>
<protein>
    <submittedName>
        <fullName evidence="2">Uncharacterized protein</fullName>
    </submittedName>
</protein>
<dbReference type="AlphaFoldDB" id="A0A7J6N9X5"/>
<dbReference type="EMBL" id="JABANP010000590">
    <property type="protein sequence ID" value="KAF4680635.1"/>
    <property type="molecule type" value="Genomic_DNA"/>
</dbReference>
<evidence type="ECO:0000313" key="3">
    <source>
        <dbReference type="Proteomes" id="UP000541610"/>
    </source>
</evidence>
<name>A0A7J6N9X5_PEROL</name>
<organism evidence="2 3">
    <name type="scientific">Perkinsus olseni</name>
    <name type="common">Perkinsus atlanticus</name>
    <dbReference type="NCBI Taxonomy" id="32597"/>
    <lineage>
        <taxon>Eukaryota</taxon>
        <taxon>Sar</taxon>
        <taxon>Alveolata</taxon>
        <taxon>Perkinsozoa</taxon>
        <taxon>Perkinsea</taxon>
        <taxon>Perkinsida</taxon>
        <taxon>Perkinsidae</taxon>
        <taxon>Perkinsus</taxon>
    </lineage>
</organism>
<feature type="region of interest" description="Disordered" evidence="1">
    <location>
        <begin position="1"/>
        <end position="30"/>
    </location>
</feature>
<reference evidence="2 3" key="1">
    <citation type="submission" date="2020-04" db="EMBL/GenBank/DDBJ databases">
        <title>Perkinsus olseni comparative genomics.</title>
        <authorList>
            <person name="Bogema D.R."/>
        </authorList>
    </citation>
    <scope>NUCLEOTIDE SEQUENCE [LARGE SCALE GENOMIC DNA]</scope>
    <source>
        <strain evidence="2">00978-12</strain>
    </source>
</reference>
<accession>A0A7J6N9X5</accession>